<dbReference type="EMBL" id="FNYS01000026">
    <property type="protein sequence ID" value="SEJ34213.1"/>
    <property type="molecule type" value="Genomic_DNA"/>
</dbReference>
<keyword evidence="1" id="KW-0472">Membrane</keyword>
<gene>
    <name evidence="2" type="ORF">SAMN04488018_12618</name>
</gene>
<feature type="transmembrane region" description="Helical" evidence="1">
    <location>
        <begin position="42"/>
        <end position="61"/>
    </location>
</feature>
<sequence length="100" mass="11548">MVIKEALSYKGTINRRAYIVSLITYFVLLFLVLFIFSRLSGVFFAILFLIVFSGLHVFLFGKGTKRCRDLGKTGWDQFSVRTWLLMVSKDKKVENKVTAE</sequence>
<evidence type="ECO:0000256" key="1">
    <source>
        <dbReference type="SAM" id="Phobius"/>
    </source>
</evidence>
<organism evidence="2 3">
    <name type="scientific">Myroides marinus</name>
    <dbReference type="NCBI Taxonomy" id="703342"/>
    <lineage>
        <taxon>Bacteria</taxon>
        <taxon>Pseudomonadati</taxon>
        <taxon>Bacteroidota</taxon>
        <taxon>Flavobacteriia</taxon>
        <taxon>Flavobacteriales</taxon>
        <taxon>Flavobacteriaceae</taxon>
        <taxon>Myroides</taxon>
    </lineage>
</organism>
<keyword evidence="1" id="KW-1133">Transmembrane helix</keyword>
<name>A0A1H6XYT3_9FLAO</name>
<dbReference type="GeneID" id="82258545"/>
<dbReference type="InterPro" id="IPR008523">
    <property type="entry name" value="DUF805"/>
</dbReference>
<reference evidence="2 3" key="1">
    <citation type="submission" date="2016-10" db="EMBL/GenBank/DDBJ databases">
        <authorList>
            <person name="de Groot N.N."/>
        </authorList>
    </citation>
    <scope>NUCLEOTIDE SEQUENCE [LARGE SCALE GENOMIC DNA]</scope>
    <source>
        <strain evidence="2 3">DSM 23048</strain>
    </source>
</reference>
<dbReference type="RefSeq" id="WP_244154538.1">
    <property type="nucleotide sequence ID" value="NZ_FNYS01000026.1"/>
</dbReference>
<dbReference type="AlphaFoldDB" id="A0A1H6XYT3"/>
<accession>A0A1H6XYT3</accession>
<evidence type="ECO:0000313" key="2">
    <source>
        <dbReference type="EMBL" id="SEJ34213.1"/>
    </source>
</evidence>
<evidence type="ECO:0000313" key="3">
    <source>
        <dbReference type="Proteomes" id="UP000183077"/>
    </source>
</evidence>
<dbReference type="Proteomes" id="UP000183077">
    <property type="component" value="Unassembled WGS sequence"/>
</dbReference>
<keyword evidence="1" id="KW-0812">Transmembrane</keyword>
<dbReference type="GO" id="GO:0016020">
    <property type="term" value="C:membrane"/>
    <property type="evidence" value="ECO:0007669"/>
    <property type="project" value="InterPro"/>
</dbReference>
<proteinExistence type="predicted"/>
<dbReference type="Pfam" id="PF05656">
    <property type="entry name" value="DUF805"/>
    <property type="match status" value="1"/>
</dbReference>
<feature type="transmembrane region" description="Helical" evidence="1">
    <location>
        <begin position="17"/>
        <end position="36"/>
    </location>
</feature>
<protein>
    <submittedName>
        <fullName evidence="2">Uncharacterized protein</fullName>
    </submittedName>
</protein>